<dbReference type="RefSeq" id="WP_380621483.1">
    <property type="nucleotide sequence ID" value="NZ_JBHSDK010000015.1"/>
</dbReference>
<reference evidence="2" key="1">
    <citation type="journal article" date="2019" name="Int. J. Syst. Evol. Microbiol.">
        <title>The Global Catalogue of Microorganisms (GCM) 10K type strain sequencing project: providing services to taxonomists for standard genome sequencing and annotation.</title>
        <authorList>
            <consortium name="The Broad Institute Genomics Platform"/>
            <consortium name="The Broad Institute Genome Sequencing Center for Infectious Disease"/>
            <person name="Wu L."/>
            <person name="Ma J."/>
        </authorList>
    </citation>
    <scope>NUCLEOTIDE SEQUENCE [LARGE SCALE GENOMIC DNA]</scope>
    <source>
        <strain evidence="2">IBRC-M 10908</strain>
    </source>
</reference>
<dbReference type="EMBL" id="JBHSDK010000015">
    <property type="protein sequence ID" value="MFC4336043.1"/>
    <property type="molecule type" value="Genomic_DNA"/>
</dbReference>
<accession>A0ABV8TZ22</accession>
<gene>
    <name evidence="1" type="ORF">ACFPET_12590</name>
</gene>
<comment type="caution">
    <text evidence="1">The sequence shown here is derived from an EMBL/GenBank/DDBJ whole genome shotgun (WGS) entry which is preliminary data.</text>
</comment>
<evidence type="ECO:0000313" key="2">
    <source>
        <dbReference type="Proteomes" id="UP001595823"/>
    </source>
</evidence>
<organism evidence="1 2">
    <name type="scientific">Salininema proteolyticum</name>
    <dbReference type="NCBI Taxonomy" id="1607685"/>
    <lineage>
        <taxon>Bacteria</taxon>
        <taxon>Bacillati</taxon>
        <taxon>Actinomycetota</taxon>
        <taxon>Actinomycetes</taxon>
        <taxon>Glycomycetales</taxon>
        <taxon>Glycomycetaceae</taxon>
        <taxon>Salininema</taxon>
    </lineage>
</organism>
<name>A0ABV8TZ22_9ACTN</name>
<evidence type="ECO:0000313" key="1">
    <source>
        <dbReference type="EMBL" id="MFC4336043.1"/>
    </source>
</evidence>
<protein>
    <submittedName>
        <fullName evidence="1">Uncharacterized protein</fullName>
    </submittedName>
</protein>
<proteinExistence type="predicted"/>
<sequence>MEETTKNAEEIAAWFPDGSLGAEIAGVCQRSWYIYECDNMWATELEELEPEDITQGRIWVGVPGSITSEWNETGDDAIRRFEANVTAWQNMPAIIKPTDPDDAGMFMDACRKFDSSAVTHWRRAHADECGCDSE</sequence>
<dbReference type="Proteomes" id="UP001595823">
    <property type="component" value="Unassembled WGS sequence"/>
</dbReference>
<keyword evidence="2" id="KW-1185">Reference proteome</keyword>